<reference evidence="2" key="1">
    <citation type="submission" date="2015-07" db="EMBL/GenBank/DDBJ databases">
        <title>Complete Genome of Thermincola ferriacetica strain Z-0001T.</title>
        <authorList>
            <person name="Lusk B."/>
            <person name="Badalamenti J.P."/>
            <person name="Parameswaran P."/>
            <person name="Bond D.R."/>
            <person name="Torres C.I."/>
        </authorList>
    </citation>
    <scope>NUCLEOTIDE SEQUENCE [LARGE SCALE GENOMIC DNA]</scope>
    <source>
        <strain evidence="2">Z-0001</strain>
    </source>
</reference>
<dbReference type="PATRIC" id="fig|281456.6.peg.1036"/>
<accession>A0A0L6W5Q5</accession>
<dbReference type="Gene3D" id="1.10.1660.10">
    <property type="match status" value="1"/>
</dbReference>
<dbReference type="RefSeq" id="WP_052217110.1">
    <property type="nucleotide sequence ID" value="NZ_LGTE01000004.1"/>
</dbReference>
<protein>
    <recommendedName>
        <fullName evidence="3">MerR family transcriptional regulator</fullName>
    </recommendedName>
</protein>
<comment type="caution">
    <text evidence="1">The sequence shown here is derived from an EMBL/GenBank/DDBJ whole genome shotgun (WGS) entry which is preliminary data.</text>
</comment>
<evidence type="ECO:0000313" key="2">
    <source>
        <dbReference type="Proteomes" id="UP000037175"/>
    </source>
</evidence>
<dbReference type="Pfam" id="PF13591">
    <property type="entry name" value="MerR_2"/>
    <property type="match status" value="1"/>
</dbReference>
<gene>
    <name evidence="1" type="ORF">Tfer_0975</name>
</gene>
<evidence type="ECO:0008006" key="3">
    <source>
        <dbReference type="Google" id="ProtNLM"/>
    </source>
</evidence>
<keyword evidence="2" id="KW-1185">Reference proteome</keyword>
<organism evidence="1 2">
    <name type="scientific">Thermincola ferriacetica</name>
    <dbReference type="NCBI Taxonomy" id="281456"/>
    <lineage>
        <taxon>Bacteria</taxon>
        <taxon>Bacillati</taxon>
        <taxon>Bacillota</taxon>
        <taxon>Clostridia</taxon>
        <taxon>Eubacteriales</taxon>
        <taxon>Thermincolaceae</taxon>
        <taxon>Thermincola</taxon>
    </lineage>
</organism>
<name>A0A0L6W5Q5_9FIRM</name>
<dbReference type="Proteomes" id="UP000037175">
    <property type="component" value="Unassembled WGS sequence"/>
</dbReference>
<proteinExistence type="predicted"/>
<dbReference type="AlphaFoldDB" id="A0A0L6W5Q5"/>
<evidence type="ECO:0000313" key="1">
    <source>
        <dbReference type="EMBL" id="KNZ70409.1"/>
    </source>
</evidence>
<sequence length="98" mass="11577">MDKFYIRIFRHTLSVDDEDTWIDIAELDIHPEIMYKLAELGIVEVRRGQIPACQVMRAHKILRLRRDLGVNLPGAAIILDLLEQVEELQDEIERLKRR</sequence>
<dbReference type="EMBL" id="LGTE01000004">
    <property type="protein sequence ID" value="KNZ70409.1"/>
    <property type="molecule type" value="Genomic_DNA"/>
</dbReference>